<gene>
    <name evidence="1" type="ORF">DNTS_006380</name>
</gene>
<dbReference type="EMBL" id="SRMA01001789">
    <property type="protein sequence ID" value="TRZ04044.1"/>
    <property type="molecule type" value="Genomic_DNA"/>
</dbReference>
<organism evidence="1 2">
    <name type="scientific">Danionella cerebrum</name>
    <dbReference type="NCBI Taxonomy" id="2873325"/>
    <lineage>
        <taxon>Eukaryota</taxon>
        <taxon>Metazoa</taxon>
        <taxon>Chordata</taxon>
        <taxon>Craniata</taxon>
        <taxon>Vertebrata</taxon>
        <taxon>Euteleostomi</taxon>
        <taxon>Actinopterygii</taxon>
        <taxon>Neopterygii</taxon>
        <taxon>Teleostei</taxon>
        <taxon>Ostariophysi</taxon>
        <taxon>Cypriniformes</taxon>
        <taxon>Danionidae</taxon>
        <taxon>Danioninae</taxon>
        <taxon>Danionella</taxon>
    </lineage>
</organism>
<comment type="caution">
    <text evidence="1">The sequence shown here is derived from an EMBL/GenBank/DDBJ whole genome shotgun (WGS) entry which is preliminary data.</text>
</comment>
<keyword evidence="2" id="KW-1185">Reference proteome</keyword>
<dbReference type="AlphaFoldDB" id="A0A553RPD2"/>
<sequence length="39" mass="4429">MSRQTLAMTMTTHTFLHLPSFPVLRSSLPSRPVQHPLVL</sequence>
<reference evidence="1 2" key="1">
    <citation type="journal article" date="2019" name="Sci. Data">
        <title>Hybrid genome assembly and annotation of Danionella translucida.</title>
        <authorList>
            <person name="Kadobianskyi M."/>
            <person name="Schulze L."/>
            <person name="Schuelke M."/>
            <person name="Judkewitz B."/>
        </authorList>
    </citation>
    <scope>NUCLEOTIDE SEQUENCE [LARGE SCALE GENOMIC DNA]</scope>
    <source>
        <strain evidence="1 2">Bolton</strain>
    </source>
</reference>
<proteinExistence type="predicted"/>
<protein>
    <submittedName>
        <fullName evidence="1">Uncharacterized protein</fullName>
    </submittedName>
</protein>
<evidence type="ECO:0000313" key="2">
    <source>
        <dbReference type="Proteomes" id="UP000316079"/>
    </source>
</evidence>
<accession>A0A553RPD2</accession>
<dbReference type="Proteomes" id="UP000316079">
    <property type="component" value="Unassembled WGS sequence"/>
</dbReference>
<name>A0A553RPD2_9TELE</name>
<evidence type="ECO:0000313" key="1">
    <source>
        <dbReference type="EMBL" id="TRZ04044.1"/>
    </source>
</evidence>